<dbReference type="WBParaSite" id="nRc.2.0.1.t40749-RA">
    <property type="protein sequence ID" value="nRc.2.0.1.t40749-RA"/>
    <property type="gene ID" value="nRc.2.0.1.g40749"/>
</dbReference>
<accession>A0A915KQK1</accession>
<organism evidence="2 3">
    <name type="scientific">Romanomermis culicivorax</name>
    <name type="common">Nematode worm</name>
    <dbReference type="NCBI Taxonomy" id="13658"/>
    <lineage>
        <taxon>Eukaryota</taxon>
        <taxon>Metazoa</taxon>
        <taxon>Ecdysozoa</taxon>
        <taxon>Nematoda</taxon>
        <taxon>Enoplea</taxon>
        <taxon>Dorylaimia</taxon>
        <taxon>Mermithida</taxon>
        <taxon>Mermithoidea</taxon>
        <taxon>Mermithidae</taxon>
        <taxon>Romanomermis</taxon>
    </lineage>
</organism>
<dbReference type="AlphaFoldDB" id="A0A915KQK1"/>
<protein>
    <submittedName>
        <fullName evidence="3">Uncharacterized protein</fullName>
    </submittedName>
</protein>
<reference evidence="3" key="1">
    <citation type="submission" date="2022-11" db="UniProtKB">
        <authorList>
            <consortium name="WormBaseParasite"/>
        </authorList>
    </citation>
    <scope>IDENTIFICATION</scope>
</reference>
<name>A0A915KQK1_ROMCU</name>
<feature type="compositionally biased region" description="Acidic residues" evidence="1">
    <location>
        <begin position="54"/>
        <end position="66"/>
    </location>
</feature>
<feature type="region of interest" description="Disordered" evidence="1">
    <location>
        <begin position="37"/>
        <end position="74"/>
    </location>
</feature>
<proteinExistence type="predicted"/>
<dbReference type="Proteomes" id="UP000887565">
    <property type="component" value="Unplaced"/>
</dbReference>
<evidence type="ECO:0000313" key="2">
    <source>
        <dbReference type="Proteomes" id="UP000887565"/>
    </source>
</evidence>
<evidence type="ECO:0000256" key="1">
    <source>
        <dbReference type="SAM" id="MobiDB-lite"/>
    </source>
</evidence>
<keyword evidence="2" id="KW-1185">Reference proteome</keyword>
<evidence type="ECO:0000313" key="3">
    <source>
        <dbReference type="WBParaSite" id="nRc.2.0.1.t40749-RA"/>
    </source>
</evidence>
<feature type="compositionally biased region" description="Basic and acidic residues" evidence="1">
    <location>
        <begin position="37"/>
        <end position="53"/>
    </location>
</feature>
<sequence>MEVEETGNTEAKTRMHSFTIQILNHLADAVEAKEAKTKAKMEVRPEAKAKGETIEEGLEEDHEEVIEVAGSSSK</sequence>